<evidence type="ECO:0000313" key="2">
    <source>
        <dbReference type="EMBL" id="KAF3438015.1"/>
    </source>
</evidence>
<keyword evidence="3" id="KW-1185">Reference proteome</keyword>
<gene>
    <name evidence="2" type="ORF">FNV43_RR20771</name>
</gene>
<dbReference type="GO" id="GO:0048046">
    <property type="term" value="C:apoplast"/>
    <property type="evidence" value="ECO:0007669"/>
    <property type="project" value="UniProtKB-SubCell"/>
</dbReference>
<dbReference type="PANTHER" id="PTHR21495">
    <property type="entry name" value="NUCLEOPORIN-RELATED"/>
    <property type="match status" value="1"/>
</dbReference>
<accession>A0A8K0E222</accession>
<name>A0A8K0E222_9ROSA</name>
<comment type="similarity">
    <text evidence="1">Belongs to the plant dirigent protein family.</text>
</comment>
<keyword evidence="1" id="KW-0964">Secreted</keyword>
<keyword evidence="1" id="KW-0052">Apoplast</keyword>
<dbReference type="Proteomes" id="UP000796880">
    <property type="component" value="Unassembled WGS sequence"/>
</dbReference>
<dbReference type="EMBL" id="VOIH02000009">
    <property type="protein sequence ID" value="KAF3438015.1"/>
    <property type="molecule type" value="Genomic_DNA"/>
</dbReference>
<comment type="subunit">
    <text evidence="1">Homodimer.</text>
</comment>
<organism evidence="2 3">
    <name type="scientific">Rhamnella rubrinervis</name>
    <dbReference type="NCBI Taxonomy" id="2594499"/>
    <lineage>
        <taxon>Eukaryota</taxon>
        <taxon>Viridiplantae</taxon>
        <taxon>Streptophyta</taxon>
        <taxon>Embryophyta</taxon>
        <taxon>Tracheophyta</taxon>
        <taxon>Spermatophyta</taxon>
        <taxon>Magnoliopsida</taxon>
        <taxon>eudicotyledons</taxon>
        <taxon>Gunneridae</taxon>
        <taxon>Pentapetalae</taxon>
        <taxon>rosids</taxon>
        <taxon>fabids</taxon>
        <taxon>Rosales</taxon>
        <taxon>Rhamnaceae</taxon>
        <taxon>rhamnoid group</taxon>
        <taxon>Rhamneae</taxon>
        <taxon>Rhamnella</taxon>
    </lineage>
</organism>
<dbReference type="AlphaFoldDB" id="A0A8K0E222"/>
<proteinExistence type="inferred from homology"/>
<dbReference type="Pfam" id="PF03018">
    <property type="entry name" value="Dirigent"/>
    <property type="match status" value="1"/>
</dbReference>
<protein>
    <recommendedName>
        <fullName evidence="1">Dirigent protein</fullName>
    </recommendedName>
</protein>
<evidence type="ECO:0000256" key="1">
    <source>
        <dbReference type="RuleBase" id="RU363099"/>
    </source>
</evidence>
<dbReference type="OrthoDB" id="1864232at2759"/>
<sequence>MATQTLLSFSLSKPTSFFPLLLSAAMALPRKLRAKCHSRTSFGKVIKLHGFGPNRSHGRDGSGDGQPAYGKARAELDADPTCSRYIRHGLEYDEFSLLTSVTYSFTSGRLNGSSLSVVGRNPVMSGVREMLVVGGTGLFRPDRGYCFAWTYSMEQMDAAIGYTLLHY</sequence>
<comment type="subcellular location">
    <subcellularLocation>
        <location evidence="1">Secreted</location>
        <location evidence="1">Extracellular space</location>
        <location evidence="1">Apoplast</location>
    </subcellularLocation>
</comment>
<dbReference type="InterPro" id="IPR004265">
    <property type="entry name" value="Dirigent"/>
</dbReference>
<evidence type="ECO:0000313" key="3">
    <source>
        <dbReference type="Proteomes" id="UP000796880"/>
    </source>
</evidence>
<reference evidence="2" key="1">
    <citation type="submission" date="2020-03" db="EMBL/GenBank/DDBJ databases">
        <title>A high-quality chromosome-level genome assembly of a woody plant with both climbing and erect habits, Rhamnella rubrinervis.</title>
        <authorList>
            <person name="Lu Z."/>
            <person name="Yang Y."/>
            <person name="Zhu X."/>
            <person name="Sun Y."/>
        </authorList>
    </citation>
    <scope>NUCLEOTIDE SEQUENCE</scope>
    <source>
        <strain evidence="2">BYM</strain>
        <tissue evidence="2">Leaf</tissue>
    </source>
</reference>
<comment type="function">
    <text evidence="1">Dirigent proteins impart stereoselectivity on the phenoxy radical-coupling reaction, yielding optically active lignans from two molecules of coniferyl alcohol in the biosynthesis of lignans, flavonolignans, and alkaloids and thus plays a central role in plant secondary metabolism.</text>
</comment>
<comment type="caution">
    <text evidence="2">The sequence shown here is derived from an EMBL/GenBank/DDBJ whole genome shotgun (WGS) entry which is preliminary data.</text>
</comment>